<feature type="compositionally biased region" description="Basic and acidic residues" evidence="1">
    <location>
        <begin position="229"/>
        <end position="239"/>
    </location>
</feature>
<feature type="region of interest" description="Disordered" evidence="1">
    <location>
        <begin position="227"/>
        <end position="263"/>
    </location>
</feature>
<dbReference type="GO" id="GO:0005737">
    <property type="term" value="C:cytoplasm"/>
    <property type="evidence" value="ECO:0007669"/>
    <property type="project" value="TreeGrafter"/>
</dbReference>
<dbReference type="EMBL" id="WWBZ02000073">
    <property type="protein sequence ID" value="KAF4302294.1"/>
    <property type="molecule type" value="Genomic_DNA"/>
</dbReference>
<dbReference type="InterPro" id="IPR000219">
    <property type="entry name" value="DH_dom"/>
</dbReference>
<feature type="domain" description="DH" evidence="2">
    <location>
        <begin position="339"/>
        <end position="598"/>
    </location>
</feature>
<dbReference type="PROSITE" id="PS50010">
    <property type="entry name" value="DH_2"/>
    <property type="match status" value="1"/>
</dbReference>
<evidence type="ECO:0000313" key="3">
    <source>
        <dbReference type="EMBL" id="KAF4302294.1"/>
    </source>
</evidence>
<dbReference type="AlphaFoldDB" id="A0A8H4IK62"/>
<feature type="region of interest" description="Disordered" evidence="1">
    <location>
        <begin position="899"/>
        <end position="944"/>
    </location>
</feature>
<feature type="compositionally biased region" description="Low complexity" evidence="1">
    <location>
        <begin position="137"/>
        <end position="153"/>
    </location>
</feature>
<feature type="region of interest" description="Disordered" evidence="1">
    <location>
        <begin position="809"/>
        <end position="838"/>
    </location>
</feature>
<dbReference type="PANTHER" id="PTHR45818:SF3">
    <property type="entry name" value="PROTEIN VAV"/>
    <property type="match status" value="1"/>
</dbReference>
<dbReference type="OrthoDB" id="8059989at2759"/>
<dbReference type="SMART" id="SM00325">
    <property type="entry name" value="RhoGEF"/>
    <property type="match status" value="1"/>
</dbReference>
<dbReference type="Pfam" id="PF00621">
    <property type="entry name" value="RhoGEF"/>
    <property type="match status" value="1"/>
</dbReference>
<keyword evidence="4" id="KW-1185">Reference proteome</keyword>
<feature type="compositionally biased region" description="Polar residues" evidence="1">
    <location>
        <begin position="909"/>
        <end position="918"/>
    </location>
</feature>
<gene>
    <name evidence="3" type="ORF">GTA08_BOTSDO09775</name>
</gene>
<evidence type="ECO:0000259" key="2">
    <source>
        <dbReference type="PROSITE" id="PS50010"/>
    </source>
</evidence>
<dbReference type="GO" id="GO:0005085">
    <property type="term" value="F:guanyl-nucleotide exchange factor activity"/>
    <property type="evidence" value="ECO:0007669"/>
    <property type="project" value="InterPro"/>
</dbReference>
<feature type="region of interest" description="Disordered" evidence="1">
    <location>
        <begin position="129"/>
        <end position="153"/>
    </location>
</feature>
<proteinExistence type="predicted"/>
<sequence>MTYILSVPSQSPLKRSFSETPYLRPTTPLSSDSVNTVRRCKASNISATSVISLASAKTGPWLKVNENASPKLNSRSLLDLINELSTSTTTIETRGDCYPEQISWVSNIPLPPSPNIREVFKETTDSIYIPESDEDSSSPTSTLQESTSTIQDDIISESDSISWPIEIPEPLNVYSVTFGELSQEQSARKNSPYDQASVDVAPIVDTNDKTAPFKRWVSTLRRRNRHRDRNPAARLERWTVDGSETGYQRPSFDRTPNRDGHKKSASLTSSLAFVTAVKSASITLASTSIAPLTRFGTKRSRASHAHRGSAVSDTRLAIDSVYSTITPVMDERAWERAKHRRRILEEIIASEEGYIGDMKVLVNVYFSVLASTPTVSNQTRSAIHRNVSQILQLHEDLLGELHSIVPNAEYTHDDGWSSPRPQKMKHSRWHSVDIVPSRVVGLAVNRRNQRHSFDLGKSEEPVPVALTADTKTVADMARLFERYMKRFFAYEEYSAQFESVSGELESSHRTISAWQDYERGIEALSSAVVSDNKKDTSGKKGLTLADLLIKPIQRPSKYPLFFADLLKHTPVADDPVAHAELEKTYYRLKDANQEINNAKDDPVMRKLIETTWLLQDRLVFPDSQSLPRALLTRLLGHVSLCGVLHATYQTSERIEGKYMICILFKSCLLLALPDKSSSNYEVVATITLANGSMEIPDNGRGLQCHTAPFTWKLVFESGQRLYEIILSACSAEEEEVWKTKLRTRIAAEDRDLVEGRSNIQDVFSSLSLDLKSIGASFGQQTNFTRRLSIRRAATLGPKVHPQQVIIKNTQAQKRTDSAQSMASLPMGRSQSQLSSSTAAIPTLAPRRGERIRLETSIGDVWTKDTLPFPGMGPRRSDNPIRASANSVMRKLSMASITSNFSRRSDFSKRSGSFASLSQLRREEAGRSRPRRKTPPSAMRKSVSAPGIKVDFHNAPSAFLPADFELVTPLNDNKGRRRSNRAYLSDRGSERIIAPGVLPRAMSLSPSPRPPSFTLKKKLSLPALVERSTLDLPTQVKPKEKATPEKSSATLLPPSRDVTPIMSPLKRFIKPRTRLFKFWTTRNDNSKAAMASSRASTSVSTP</sequence>
<evidence type="ECO:0000313" key="4">
    <source>
        <dbReference type="Proteomes" id="UP000572817"/>
    </source>
</evidence>
<dbReference type="SUPFAM" id="SSF48065">
    <property type="entry name" value="DBL homology domain (DH-domain)"/>
    <property type="match status" value="1"/>
</dbReference>
<dbReference type="PANTHER" id="PTHR45818">
    <property type="entry name" value="PROTEIN VAV"/>
    <property type="match status" value="1"/>
</dbReference>
<name>A0A8H4IK62_9PEZI</name>
<evidence type="ECO:0000256" key="1">
    <source>
        <dbReference type="SAM" id="MobiDB-lite"/>
    </source>
</evidence>
<organism evidence="3 4">
    <name type="scientific">Botryosphaeria dothidea</name>
    <dbReference type="NCBI Taxonomy" id="55169"/>
    <lineage>
        <taxon>Eukaryota</taxon>
        <taxon>Fungi</taxon>
        <taxon>Dikarya</taxon>
        <taxon>Ascomycota</taxon>
        <taxon>Pezizomycotina</taxon>
        <taxon>Dothideomycetes</taxon>
        <taxon>Dothideomycetes incertae sedis</taxon>
        <taxon>Botryosphaeriales</taxon>
        <taxon>Botryosphaeriaceae</taxon>
        <taxon>Botryosphaeria</taxon>
    </lineage>
</organism>
<dbReference type="InterPro" id="IPR035899">
    <property type="entry name" value="DBL_dom_sf"/>
</dbReference>
<protein>
    <recommendedName>
        <fullName evidence="2">DH domain-containing protein</fullName>
    </recommendedName>
</protein>
<comment type="caution">
    <text evidence="3">The sequence shown here is derived from an EMBL/GenBank/DDBJ whole genome shotgun (WGS) entry which is preliminary data.</text>
</comment>
<dbReference type="Gene3D" id="1.20.900.10">
    <property type="entry name" value="Dbl homology (DH) domain"/>
    <property type="match status" value="1"/>
</dbReference>
<reference evidence="3" key="1">
    <citation type="submission" date="2020-04" db="EMBL/GenBank/DDBJ databases">
        <title>Genome Assembly and Annotation of Botryosphaeria dothidea sdau 11-99, a Latent Pathogen of Apple Fruit Ring Rot in China.</title>
        <authorList>
            <person name="Yu C."/>
            <person name="Diao Y."/>
            <person name="Lu Q."/>
            <person name="Zhao J."/>
            <person name="Cui S."/>
            <person name="Peng C."/>
            <person name="He B."/>
            <person name="Liu H."/>
        </authorList>
    </citation>
    <scope>NUCLEOTIDE SEQUENCE [LARGE SCALE GENOMIC DNA]</scope>
    <source>
        <strain evidence="3">Sdau11-99</strain>
    </source>
</reference>
<dbReference type="Proteomes" id="UP000572817">
    <property type="component" value="Unassembled WGS sequence"/>
</dbReference>
<accession>A0A8H4IK62</accession>
<feature type="region of interest" description="Disordered" evidence="1">
    <location>
        <begin position="1029"/>
        <end position="1063"/>
    </location>
</feature>